<evidence type="ECO:0008006" key="4">
    <source>
        <dbReference type="Google" id="ProtNLM"/>
    </source>
</evidence>
<evidence type="ECO:0000313" key="3">
    <source>
        <dbReference type="Proteomes" id="UP000799440"/>
    </source>
</evidence>
<gene>
    <name evidence="2" type="ORF">M011DRAFT_473558</name>
</gene>
<feature type="region of interest" description="Disordered" evidence="1">
    <location>
        <begin position="280"/>
        <end position="321"/>
    </location>
</feature>
<feature type="compositionally biased region" description="Basic and acidic residues" evidence="1">
    <location>
        <begin position="284"/>
        <end position="295"/>
    </location>
</feature>
<feature type="compositionally biased region" description="Low complexity" evidence="1">
    <location>
        <begin position="336"/>
        <end position="347"/>
    </location>
</feature>
<organism evidence="2 3">
    <name type="scientific">Sporormia fimetaria CBS 119925</name>
    <dbReference type="NCBI Taxonomy" id="1340428"/>
    <lineage>
        <taxon>Eukaryota</taxon>
        <taxon>Fungi</taxon>
        <taxon>Dikarya</taxon>
        <taxon>Ascomycota</taxon>
        <taxon>Pezizomycotina</taxon>
        <taxon>Dothideomycetes</taxon>
        <taxon>Pleosporomycetidae</taxon>
        <taxon>Pleosporales</taxon>
        <taxon>Sporormiaceae</taxon>
        <taxon>Sporormia</taxon>
    </lineage>
</organism>
<dbReference type="EMBL" id="MU006561">
    <property type="protein sequence ID" value="KAF2752326.1"/>
    <property type="molecule type" value="Genomic_DNA"/>
</dbReference>
<feature type="region of interest" description="Disordered" evidence="1">
    <location>
        <begin position="334"/>
        <end position="446"/>
    </location>
</feature>
<feature type="compositionally biased region" description="Basic and acidic residues" evidence="1">
    <location>
        <begin position="133"/>
        <end position="143"/>
    </location>
</feature>
<feature type="compositionally biased region" description="Acidic residues" evidence="1">
    <location>
        <begin position="116"/>
        <end position="132"/>
    </location>
</feature>
<dbReference type="Gene3D" id="3.40.50.1010">
    <property type="entry name" value="5'-nuclease"/>
    <property type="match status" value="1"/>
</dbReference>
<reference evidence="2" key="1">
    <citation type="journal article" date="2020" name="Stud. Mycol.">
        <title>101 Dothideomycetes genomes: a test case for predicting lifestyles and emergence of pathogens.</title>
        <authorList>
            <person name="Haridas S."/>
            <person name="Albert R."/>
            <person name="Binder M."/>
            <person name="Bloem J."/>
            <person name="Labutti K."/>
            <person name="Salamov A."/>
            <person name="Andreopoulos B."/>
            <person name="Baker S."/>
            <person name="Barry K."/>
            <person name="Bills G."/>
            <person name="Bluhm B."/>
            <person name="Cannon C."/>
            <person name="Castanera R."/>
            <person name="Culley D."/>
            <person name="Daum C."/>
            <person name="Ezra D."/>
            <person name="Gonzalez J."/>
            <person name="Henrissat B."/>
            <person name="Kuo A."/>
            <person name="Liang C."/>
            <person name="Lipzen A."/>
            <person name="Lutzoni F."/>
            <person name="Magnuson J."/>
            <person name="Mondo S."/>
            <person name="Nolan M."/>
            <person name="Ohm R."/>
            <person name="Pangilinan J."/>
            <person name="Park H.-J."/>
            <person name="Ramirez L."/>
            <person name="Alfaro M."/>
            <person name="Sun H."/>
            <person name="Tritt A."/>
            <person name="Yoshinaga Y."/>
            <person name="Zwiers L.-H."/>
            <person name="Turgeon B."/>
            <person name="Goodwin S."/>
            <person name="Spatafora J."/>
            <person name="Crous P."/>
            <person name="Grigoriev I."/>
        </authorList>
    </citation>
    <scope>NUCLEOTIDE SEQUENCE</scope>
    <source>
        <strain evidence="2">CBS 119925</strain>
    </source>
</reference>
<sequence length="446" mass="49171">MSHPPPTARKIFNCIVDDTALIAGVKPSTRDGIRKWVSQGAIRLFVPLHTIHQLHRLKKGTDRFNMEAQEALKWLDQVTSDPAIARRVVLEGADETFRTWEEVETFMHPQTLLSMEETDTDDDDEEYSDFQDDMERSLARLDVSDGTSLSSSHSMDERPTSPQSRNDSVRRSPFKPALGGTRVVAAASPDRTAHNGADFQAPSRSEKASVPGSLRPLFNHILWRIHQETNPDAALESFILLTNDPIKQSIAQKFGVRARHLEQLRDVVAREDREFKNHQILNKLENKLESPEPRTSKSPSTEKSVPERQPTPLPGLTDDVGSDEEVILFKGVPTGPQAIQPAPAAKPVYDPNDFGRIGHNRGARGGRGRGSFAPPARGRGAPTRGRGNFAPRGAYVGPGPAFRQPPPPRATPMPDASTVLDPDAFGRPAPRINNGRGGPRALWEPN</sequence>
<evidence type="ECO:0000313" key="2">
    <source>
        <dbReference type="EMBL" id="KAF2752326.1"/>
    </source>
</evidence>
<proteinExistence type="predicted"/>
<dbReference type="OrthoDB" id="5361617at2759"/>
<protein>
    <recommendedName>
        <fullName evidence="4">PIN domain-containing protein</fullName>
    </recommendedName>
</protein>
<evidence type="ECO:0000256" key="1">
    <source>
        <dbReference type="SAM" id="MobiDB-lite"/>
    </source>
</evidence>
<dbReference type="Proteomes" id="UP000799440">
    <property type="component" value="Unassembled WGS sequence"/>
</dbReference>
<feature type="region of interest" description="Disordered" evidence="1">
    <location>
        <begin position="108"/>
        <end position="211"/>
    </location>
</feature>
<feature type="compositionally biased region" description="Low complexity" evidence="1">
    <location>
        <begin position="370"/>
        <end position="387"/>
    </location>
</feature>
<dbReference type="AlphaFoldDB" id="A0A6A6VRB3"/>
<accession>A0A6A6VRB3</accession>
<feature type="compositionally biased region" description="Basic residues" evidence="1">
    <location>
        <begin position="358"/>
        <end position="367"/>
    </location>
</feature>
<keyword evidence="3" id="KW-1185">Reference proteome</keyword>
<name>A0A6A6VRB3_9PLEO</name>